<dbReference type="Gene3D" id="1.25.40.420">
    <property type="match status" value="1"/>
</dbReference>
<dbReference type="InterPro" id="IPR011333">
    <property type="entry name" value="SKP1/BTB/POZ_sf"/>
</dbReference>
<name>A0ABM1HZZ9_POLDO</name>
<dbReference type="Pfam" id="PF00651">
    <property type="entry name" value="BTB"/>
    <property type="match status" value="1"/>
</dbReference>
<organism evidence="2 3">
    <name type="scientific">Polistes dominula</name>
    <name type="common">European paper wasp</name>
    <name type="synonym">Vespa dominula</name>
    <dbReference type="NCBI Taxonomy" id="743375"/>
    <lineage>
        <taxon>Eukaryota</taxon>
        <taxon>Metazoa</taxon>
        <taxon>Ecdysozoa</taxon>
        <taxon>Arthropoda</taxon>
        <taxon>Hexapoda</taxon>
        <taxon>Insecta</taxon>
        <taxon>Pterygota</taxon>
        <taxon>Neoptera</taxon>
        <taxon>Endopterygota</taxon>
        <taxon>Hymenoptera</taxon>
        <taxon>Apocrita</taxon>
        <taxon>Aculeata</taxon>
        <taxon>Vespoidea</taxon>
        <taxon>Vespidae</taxon>
        <taxon>Polistinae</taxon>
        <taxon>Polistini</taxon>
        <taxon>Polistes</taxon>
    </lineage>
</organism>
<dbReference type="GeneID" id="107064883"/>
<dbReference type="PANTHER" id="PTHR24413">
    <property type="entry name" value="SPECKLE-TYPE POZ PROTEIN"/>
    <property type="match status" value="1"/>
</dbReference>
<protein>
    <submittedName>
        <fullName evidence="3">TD and POZ domain-containing protein 1-like</fullName>
    </submittedName>
</protein>
<dbReference type="Gene3D" id="3.30.710.10">
    <property type="entry name" value="Potassium Channel Kv1.1, Chain A"/>
    <property type="match status" value="1"/>
</dbReference>
<dbReference type="CDD" id="cd18186">
    <property type="entry name" value="BTB_POZ_ZBTB_KLHL-like"/>
    <property type="match status" value="1"/>
</dbReference>
<reference evidence="3" key="1">
    <citation type="submission" date="2025-08" db="UniProtKB">
        <authorList>
            <consortium name="RefSeq"/>
        </authorList>
    </citation>
    <scope>IDENTIFICATION</scope>
    <source>
        <tissue evidence="3">Whole body</tissue>
    </source>
</reference>
<evidence type="ECO:0000259" key="1">
    <source>
        <dbReference type="PROSITE" id="PS50097"/>
    </source>
</evidence>
<dbReference type="RefSeq" id="XP_015173536.1">
    <property type="nucleotide sequence ID" value="XM_015318050.1"/>
</dbReference>
<dbReference type="PROSITE" id="PS50097">
    <property type="entry name" value="BTB"/>
    <property type="match status" value="1"/>
</dbReference>
<dbReference type="InterPro" id="IPR000210">
    <property type="entry name" value="BTB/POZ_dom"/>
</dbReference>
<accession>A0ABM1HZZ9</accession>
<proteinExistence type="predicted"/>
<evidence type="ECO:0000313" key="3">
    <source>
        <dbReference type="RefSeq" id="XP_015173536.1"/>
    </source>
</evidence>
<evidence type="ECO:0000313" key="2">
    <source>
        <dbReference type="Proteomes" id="UP000694924"/>
    </source>
</evidence>
<sequence length="334" mass="39251">MDASTLSKFKFILSNIKCRQNTSKFDNLYTVVTFVVNSDCKGGVITPFFRLSGSELMCHIKMEFRIHEALITLVNKFEEALYEVRPMVTSILINKDEELEELRVIGSSIKWSLNQQEKYFNSIGFFEIQFTIHYVPTVPLDLCIMPKKSLIYEHLFEMYERKFTDLELIVENKRYAVHKIILARSPVFKAMFQHEMQEKYQNVVTITGVKPTIFEIILKFLYIGEIDDIQEINKFDNKDPTKWKLANILKAADMYQIDDMKAILGYVANKFINVNNVAYYLYIALEYNTNNLKHSCVTFIKLFGSRICHNQMFKEMMFANPNIQFQLIQCLLEK</sequence>
<gene>
    <name evidence="3" type="primary">LOC107064883</name>
</gene>
<dbReference type="Proteomes" id="UP000694924">
    <property type="component" value="Unplaced"/>
</dbReference>
<feature type="domain" description="BTB" evidence="1">
    <location>
        <begin position="164"/>
        <end position="230"/>
    </location>
</feature>
<dbReference type="SMART" id="SM00225">
    <property type="entry name" value="BTB"/>
    <property type="match status" value="1"/>
</dbReference>
<keyword evidence="2" id="KW-1185">Reference proteome</keyword>
<dbReference type="SUPFAM" id="SSF54695">
    <property type="entry name" value="POZ domain"/>
    <property type="match status" value="1"/>
</dbReference>